<feature type="compositionally biased region" description="Low complexity" evidence="13">
    <location>
        <begin position="876"/>
        <end position="892"/>
    </location>
</feature>
<dbReference type="InterPro" id="IPR011989">
    <property type="entry name" value="ARM-like"/>
</dbReference>
<evidence type="ECO:0000256" key="3">
    <source>
        <dbReference type="ARBA" id="ARBA00022527"/>
    </source>
</evidence>
<keyword evidence="12" id="KW-0175">Coiled coil</keyword>
<evidence type="ECO:0000313" key="15">
    <source>
        <dbReference type="Proteomes" id="UP000000437"/>
    </source>
</evidence>
<keyword evidence="9" id="KW-0067">ATP-binding</keyword>
<dbReference type="PROSITE" id="PS50077">
    <property type="entry name" value="HEAT_REPEAT"/>
    <property type="match status" value="1"/>
</dbReference>
<evidence type="ECO:0000256" key="5">
    <source>
        <dbReference type="ARBA" id="ARBA00022679"/>
    </source>
</evidence>
<dbReference type="InterPro" id="IPR055231">
    <property type="entry name" value="2AA_helical"/>
</dbReference>
<dbReference type="GO" id="GO:0045324">
    <property type="term" value="P:late endosome to vacuole transport"/>
    <property type="evidence" value="ECO:0007669"/>
    <property type="project" value="InterPro"/>
</dbReference>
<feature type="repeat" description="HEAT" evidence="10">
    <location>
        <begin position="467"/>
        <end position="497"/>
    </location>
</feature>
<dbReference type="SMR" id="A0A8M9PN73"/>
<evidence type="ECO:0000256" key="2">
    <source>
        <dbReference type="ARBA" id="ARBA00012513"/>
    </source>
</evidence>
<keyword evidence="3" id="KW-0723">Serine/threonine-protein kinase</keyword>
<dbReference type="InterPro" id="IPR011009">
    <property type="entry name" value="Kinase-like_dom_sf"/>
</dbReference>
<dbReference type="PANTHER" id="PTHR17583">
    <property type="entry name" value="PHOSPHOINOSITIDE 3-KINASE REGULATORY SUBUNIT 4"/>
    <property type="match status" value="1"/>
</dbReference>
<protein>
    <recommendedName>
        <fullName evidence="2">non-specific serine/threonine protein kinase</fullName>
        <ecNumber evidence="2">2.7.11.1</ecNumber>
    </recommendedName>
</protein>
<dbReference type="CDD" id="cd13980">
    <property type="entry name" value="STKc_Vps15"/>
    <property type="match status" value="1"/>
</dbReference>
<evidence type="ECO:0000256" key="4">
    <source>
        <dbReference type="ARBA" id="ARBA00022574"/>
    </source>
</evidence>
<dbReference type="InterPro" id="IPR045162">
    <property type="entry name" value="Vps15-like"/>
</dbReference>
<dbReference type="Pfam" id="PF22956">
    <property type="entry name" value="VPS15-like_hel"/>
    <property type="match status" value="1"/>
</dbReference>
<dbReference type="FunFam" id="1.25.10.10:FF:001214">
    <property type="entry name" value="Phosphoinositide-3-kinase, regulatory subunit 4"/>
    <property type="match status" value="1"/>
</dbReference>
<dbReference type="Proteomes" id="UP000000437">
    <property type="component" value="Chromosome 16"/>
</dbReference>
<dbReference type="FunFam" id="1.25.10.10:FF:000100">
    <property type="entry name" value="phosphoinositide 3-kinase regulatory subunit 4"/>
    <property type="match status" value="1"/>
</dbReference>
<feature type="region of interest" description="Disordered" evidence="13">
    <location>
        <begin position="1294"/>
        <end position="1315"/>
    </location>
</feature>
<dbReference type="SUPFAM" id="SSF50978">
    <property type="entry name" value="WD40 repeat-like"/>
    <property type="match status" value="1"/>
</dbReference>
<dbReference type="Gene3D" id="1.25.10.10">
    <property type="entry name" value="Leucine-rich Repeat Variant"/>
    <property type="match status" value="2"/>
</dbReference>
<dbReference type="PROSITE" id="PS00108">
    <property type="entry name" value="PROTEIN_KINASE_ST"/>
    <property type="match status" value="1"/>
</dbReference>
<dbReference type="GO" id="GO:0005524">
    <property type="term" value="F:ATP binding"/>
    <property type="evidence" value="ECO:0007669"/>
    <property type="project" value="UniProtKB-KW"/>
</dbReference>
<proteinExistence type="evidence at protein level"/>
<organism evidence="15 16">
    <name type="scientific">Danio rerio</name>
    <name type="common">Zebrafish</name>
    <name type="synonym">Brachydanio rerio</name>
    <dbReference type="NCBI Taxonomy" id="7955"/>
    <lineage>
        <taxon>Eukaryota</taxon>
        <taxon>Metazoa</taxon>
        <taxon>Chordata</taxon>
        <taxon>Craniata</taxon>
        <taxon>Vertebrata</taxon>
        <taxon>Euteleostomi</taxon>
        <taxon>Actinopterygii</taxon>
        <taxon>Neopterygii</taxon>
        <taxon>Teleostei</taxon>
        <taxon>Ostariophysi</taxon>
        <taxon>Cypriniformes</taxon>
        <taxon>Danionidae</taxon>
        <taxon>Danioninae</taxon>
        <taxon>Danio</taxon>
    </lineage>
</organism>
<keyword evidence="5" id="KW-0808">Transferase</keyword>
<dbReference type="Gene3D" id="1.10.510.10">
    <property type="entry name" value="Transferase(Phosphotransferase) domain 1"/>
    <property type="match status" value="1"/>
</dbReference>
<dbReference type="InterPro" id="IPR036322">
    <property type="entry name" value="WD40_repeat_dom_sf"/>
</dbReference>
<feature type="domain" description="Protein kinase" evidence="14">
    <location>
        <begin position="26"/>
        <end position="319"/>
    </location>
</feature>
<gene>
    <name evidence="16 17" type="primary">pik3r4</name>
</gene>
<evidence type="ECO:0000256" key="12">
    <source>
        <dbReference type="SAM" id="Coils"/>
    </source>
</evidence>
<dbReference type="EC" id="2.7.11.1" evidence="2"/>
<feature type="repeat" description="WD" evidence="11">
    <location>
        <begin position="974"/>
        <end position="1015"/>
    </location>
</feature>
<dbReference type="PROSITE" id="PS50294">
    <property type="entry name" value="WD_REPEATS_REGION"/>
    <property type="match status" value="2"/>
</dbReference>
<dbReference type="FunFam" id="2.130.10.10:FF:000319">
    <property type="entry name" value="Phosphoinositide 3-kinase regulatory subunit 4"/>
    <property type="match status" value="1"/>
</dbReference>
<accession>A0A8M9PN73</accession>
<evidence type="ECO:0000256" key="13">
    <source>
        <dbReference type="SAM" id="MobiDB-lite"/>
    </source>
</evidence>
<name>A0A8M9PN73_DANRE</name>
<dbReference type="SUPFAM" id="SSF56112">
    <property type="entry name" value="Protein kinase-like (PK-like)"/>
    <property type="match status" value="1"/>
</dbReference>
<evidence type="ECO:0000256" key="8">
    <source>
        <dbReference type="ARBA" id="ARBA00022777"/>
    </source>
</evidence>
<dbReference type="PROSITE" id="PS50082">
    <property type="entry name" value="WD_REPEATS_2"/>
    <property type="match status" value="2"/>
</dbReference>
<evidence type="ECO:0000256" key="7">
    <source>
        <dbReference type="ARBA" id="ARBA00022741"/>
    </source>
</evidence>
<keyword evidence="4 11" id="KW-0853">WD repeat</keyword>
<dbReference type="GO" id="GO:0016236">
    <property type="term" value="P:macroautophagy"/>
    <property type="evidence" value="ECO:0007669"/>
    <property type="project" value="InterPro"/>
</dbReference>
<evidence type="ECO:0000313" key="16">
    <source>
        <dbReference type="RefSeq" id="XP_021322650.1"/>
    </source>
</evidence>
<sequence length="1347" mass="151610">MGNQLAGIAPSQILSVDSYFSDIHDYEYDKSLGSTRFFKVARAKHREGLVVVKVFAIQDPSLPLTSYKQEVEELKIRLHSCQNCLPFQKATLTEKAAILFRQYVRDNLYDRISTRPFLNNVEKKWIAFQLLNAVDQAHKSGVRHGDIKTENVMVTSWNWVLLTDFASFKPTYLPEDNPADFNYFFDTSRRRTCYIAPERFVDGSMFATESDQTTPLVDLSSNSQRTRGELKQPMDIFSAGCVIAELFTEGVPLFDLSQLLAYRKGHFQTEQVLMKIEDHSIRELVAQMVQREPEKRLTAEEYLKQQRGKAFPEIFYTFLQPYMAQFAKETFQSADERVLVIRKNLENILNNLCSGGQTAKAEKQEKASQEFSSSKEQGLVVLVSVITSCLQTLRFCDSKLAALELILHLAGRLNVEILLDRITPYLLHFCNDSMPRVRAEAVRTLTKVLALVKEVPRNDVNIYPEYILPGIAHLAQDEATIVRLAYAENIAHLAETALRFLELVQENNLSSEHDLNGEDTEETLHPNENYDSELQALHEMVQQKVVTLLSDPENIVKQTLMENGITRLCVFFGRQKANDVLLSHMITFLNDKNDWHLRGAFFDSIVGVAAYVGWQSSSILKPLLQQGLSDVEEFVIYKALNALTCMCQLGLLQKPHIYEFVSDIAPFLCHPNLWIRYGAVGFITVVAQHLNIADVYCKLMPHLNPFITQPIIQIDKEIVLLSVLKEPVSRSIFDYALRSKDIGSLFRHLLLRQKKRNGSIPECPIPEDPAIAQLLKKLLSQGMTEAEEDKLLALKDFMLKSNKAKANIIDQSHLSEGAHSGVIDLGTLGITGRQVDLVKPKQEIEDKREFISSASARKHTKQDSNLNEEWKSMFGSLDPPSSASTPSTIPDSGAAQPRKTTALPTIQVVQSITGASTYQRRITTCKAELQQLVQQKREQCNAERMAKQMMESAEWESRPPLPGWHPKGLLVAHLHEHKSAVNRIRVSDEHSIFATCSNDGTVKIWDSQKMEGKTTTTRSVLTYSRIGGHVKTLTFCQGSHYLAVASDNGSIQLLAVEANKPPKSPKVQPCQTRFLDPKEEGCVVDVHHFNSGAQTVLAYATVNGFLVGWDLRSNSNAWTLRHDLRLGLITSFAVDMHQCWLCVGTSNGTMACWDMRFQLPISSHSHPARARIRRLLMHPLYQSSVIAAVQGNNEVSMWDMETGDRKFTLWASSAPPLSEMQPSPHSVHGIYCSPADGNPLLLTAGSDMRIRFWDLAYPERSYIVAGGANDSLHCPSVFYNRKIIEGTEVVQEIHSKQKSGSTEDTPRRGPESLPVGHHDIITDIATFQTTQGFIVTSSRDGIVKVWK</sequence>
<dbReference type="InterPro" id="IPR016024">
    <property type="entry name" value="ARM-type_fold"/>
</dbReference>
<evidence type="ECO:0000256" key="1">
    <source>
        <dbReference type="ARBA" id="ARBA00004419"/>
    </source>
</evidence>
<comment type="subcellular location">
    <subcellularLocation>
        <location evidence="1">Cytoplasmic vesicle</location>
        <location evidence="1">Autophagosome</location>
    </subcellularLocation>
</comment>
<dbReference type="InterPro" id="IPR015943">
    <property type="entry name" value="WD40/YVTN_repeat-like_dom_sf"/>
</dbReference>
<evidence type="ECO:0000256" key="6">
    <source>
        <dbReference type="ARBA" id="ARBA00022737"/>
    </source>
</evidence>
<dbReference type="InterPro" id="IPR000719">
    <property type="entry name" value="Prot_kinase_dom"/>
</dbReference>
<feature type="coiled-coil region" evidence="12">
    <location>
        <begin position="915"/>
        <end position="946"/>
    </location>
</feature>
<feature type="compositionally biased region" description="Basic and acidic residues" evidence="13">
    <location>
        <begin position="1304"/>
        <end position="1315"/>
    </location>
</feature>
<dbReference type="OMA" id="MLMMRID"/>
<dbReference type="GeneID" id="564088"/>
<dbReference type="Pfam" id="PF00400">
    <property type="entry name" value="WD40"/>
    <property type="match status" value="2"/>
</dbReference>
<dbReference type="Pfam" id="PF00069">
    <property type="entry name" value="Pkinase"/>
    <property type="match status" value="1"/>
</dbReference>
<reference evidence="16" key="1">
    <citation type="submission" date="2025-08" db="UniProtKB">
        <authorList>
            <consortium name="RefSeq"/>
        </authorList>
    </citation>
    <scope>IDENTIFICATION</scope>
    <source>
        <strain evidence="16">Tuebingen</strain>
        <tissue evidence="16">Fibroblasts and whole tissue</tissue>
    </source>
</reference>
<keyword evidence="15" id="KW-1185">Reference proteome</keyword>
<evidence type="ECO:0000256" key="9">
    <source>
        <dbReference type="ARBA" id="ARBA00022840"/>
    </source>
</evidence>
<keyword evidence="18" id="KW-1267">Proteomics identification</keyword>
<feature type="repeat" description="WD" evidence="11">
    <location>
        <begin position="1314"/>
        <end position="1347"/>
    </location>
</feature>
<dbReference type="SMART" id="SM00220">
    <property type="entry name" value="S_TKc"/>
    <property type="match status" value="1"/>
</dbReference>
<dbReference type="FunFam" id="1.10.510.10:FF:000497">
    <property type="entry name" value="Phosphoinositide 3-kinase regulatory subunit"/>
    <property type="match status" value="1"/>
</dbReference>
<keyword evidence="6" id="KW-0677">Repeat</keyword>
<feature type="region of interest" description="Disordered" evidence="13">
    <location>
        <begin position="871"/>
        <end position="899"/>
    </location>
</feature>
<dbReference type="PANTHER" id="PTHR17583:SF0">
    <property type="entry name" value="PHOSPHOINOSITIDE 3-KINASE REGULATORY SUBUNIT 4"/>
    <property type="match status" value="1"/>
</dbReference>
<dbReference type="InterPro" id="IPR001680">
    <property type="entry name" value="WD40_rpt"/>
</dbReference>
<dbReference type="ZFIN" id="ZDB-GENE-050309-84">
    <property type="gene designation" value="pik3r4"/>
</dbReference>
<evidence type="ECO:0000256" key="10">
    <source>
        <dbReference type="PROSITE-ProRule" id="PRU00103"/>
    </source>
</evidence>
<keyword evidence="8" id="KW-0418">Kinase</keyword>
<dbReference type="SUPFAM" id="SSF48371">
    <property type="entry name" value="ARM repeat"/>
    <property type="match status" value="1"/>
</dbReference>
<keyword evidence="7" id="KW-0547">Nucleotide-binding</keyword>
<dbReference type="PROSITE" id="PS50011">
    <property type="entry name" value="PROTEIN_KINASE_DOM"/>
    <property type="match status" value="1"/>
</dbReference>
<evidence type="ECO:0007829" key="18">
    <source>
        <dbReference type="PeptideAtlas" id="A0A8M9PN73"/>
    </source>
</evidence>
<dbReference type="RefSeq" id="XP_021322650.1">
    <property type="nucleotide sequence ID" value="XM_021466975.2"/>
</dbReference>
<evidence type="ECO:0000259" key="14">
    <source>
        <dbReference type="PROSITE" id="PS50011"/>
    </source>
</evidence>
<dbReference type="AGR" id="ZFIN:ZDB-GENE-050309-84"/>
<dbReference type="GO" id="GO:0004674">
    <property type="term" value="F:protein serine/threonine kinase activity"/>
    <property type="evidence" value="ECO:0007669"/>
    <property type="project" value="UniProtKB-KW"/>
</dbReference>
<dbReference type="GO" id="GO:0005776">
    <property type="term" value="C:autophagosome"/>
    <property type="evidence" value="ECO:0007669"/>
    <property type="project" value="UniProtKB-SubCell"/>
</dbReference>
<evidence type="ECO:0000313" key="17">
    <source>
        <dbReference type="ZFIN" id="ZDB-GENE-050309-84"/>
    </source>
</evidence>
<dbReference type="CTD" id="30849"/>
<dbReference type="InterPro" id="IPR008271">
    <property type="entry name" value="Ser/Thr_kinase_AS"/>
</dbReference>
<evidence type="ECO:0000256" key="11">
    <source>
        <dbReference type="PROSITE-ProRule" id="PRU00221"/>
    </source>
</evidence>
<dbReference type="SMART" id="SM00320">
    <property type="entry name" value="WD40"/>
    <property type="match status" value="5"/>
</dbReference>
<dbReference type="InterPro" id="IPR021133">
    <property type="entry name" value="HEAT_type_2"/>
</dbReference>
<dbReference type="Gene3D" id="2.130.10.10">
    <property type="entry name" value="YVTN repeat-like/Quinoprotein amine dehydrogenase"/>
    <property type="match status" value="2"/>
</dbReference>